<dbReference type="CDD" id="cd00063">
    <property type="entry name" value="FN3"/>
    <property type="match status" value="2"/>
</dbReference>
<dbReference type="InterPro" id="IPR000488">
    <property type="entry name" value="Death_dom"/>
</dbReference>
<dbReference type="Pfam" id="PF00041">
    <property type="entry name" value="fn3"/>
    <property type="match status" value="1"/>
</dbReference>
<keyword evidence="7" id="KW-0175">Coiled coil</keyword>
<dbReference type="SMART" id="SM00060">
    <property type="entry name" value="FN3"/>
    <property type="match status" value="2"/>
</dbReference>
<dbReference type="GeneID" id="118416409"/>
<reference evidence="13" key="2">
    <citation type="submission" date="2025-08" db="UniProtKB">
        <authorList>
            <consortium name="RefSeq"/>
        </authorList>
    </citation>
    <scope>IDENTIFICATION</scope>
    <source>
        <strain evidence="13">S238N-H82</strain>
        <tissue evidence="13">Testes</tissue>
    </source>
</reference>
<feature type="coiled-coil region" evidence="7">
    <location>
        <begin position="633"/>
        <end position="762"/>
    </location>
</feature>
<dbReference type="PROSITE" id="PS00022">
    <property type="entry name" value="EGF_1"/>
    <property type="match status" value="3"/>
</dbReference>
<feature type="disulfide bond" evidence="6">
    <location>
        <begin position="109"/>
        <end position="118"/>
    </location>
</feature>
<dbReference type="Gene3D" id="2.10.25.10">
    <property type="entry name" value="Laminin"/>
    <property type="match status" value="3"/>
</dbReference>
<dbReference type="InterPro" id="IPR000742">
    <property type="entry name" value="EGF"/>
</dbReference>
<dbReference type="PROSITE" id="PS50853">
    <property type="entry name" value="FN3"/>
    <property type="match status" value="2"/>
</dbReference>
<dbReference type="InterPro" id="IPR011029">
    <property type="entry name" value="DEATH-like_dom_sf"/>
</dbReference>
<reference evidence="12" key="1">
    <citation type="journal article" date="2020" name="Nat. Ecol. Evol.">
        <title>Deeply conserved synteny resolves early events in vertebrate evolution.</title>
        <authorList>
            <person name="Simakov O."/>
            <person name="Marletaz F."/>
            <person name="Yue J.X."/>
            <person name="O'Connell B."/>
            <person name="Jenkins J."/>
            <person name="Brandt A."/>
            <person name="Calef R."/>
            <person name="Tung C.H."/>
            <person name="Huang T.K."/>
            <person name="Schmutz J."/>
            <person name="Satoh N."/>
            <person name="Yu J.K."/>
            <person name="Putnam N.H."/>
            <person name="Green R.E."/>
            <person name="Rokhsar D.S."/>
        </authorList>
    </citation>
    <scope>NUCLEOTIDE SEQUENCE [LARGE SCALE GENOMIC DNA]</scope>
    <source>
        <strain evidence="12">S238N-H82</strain>
    </source>
</reference>
<evidence type="ECO:0000313" key="12">
    <source>
        <dbReference type="Proteomes" id="UP000001554"/>
    </source>
</evidence>
<evidence type="ECO:0000259" key="10">
    <source>
        <dbReference type="PROSITE" id="PS50026"/>
    </source>
</evidence>
<feature type="compositionally biased region" description="Basic and acidic residues" evidence="8">
    <location>
        <begin position="823"/>
        <end position="839"/>
    </location>
</feature>
<dbReference type="Pfam" id="PF00008">
    <property type="entry name" value="EGF"/>
    <property type="match status" value="3"/>
</dbReference>
<feature type="domain" description="EGF-like" evidence="10">
    <location>
        <begin position="5"/>
        <end position="41"/>
    </location>
</feature>
<dbReference type="PROSITE" id="PS50026">
    <property type="entry name" value="EGF_3"/>
    <property type="match status" value="3"/>
</dbReference>
<evidence type="ECO:0000256" key="5">
    <source>
        <dbReference type="ARBA" id="ARBA00023180"/>
    </source>
</evidence>
<feature type="domain" description="Fibronectin type-III" evidence="11">
    <location>
        <begin position="332"/>
        <end position="437"/>
    </location>
</feature>
<dbReference type="PANTHER" id="PTHR12916:SF9">
    <property type="entry name" value="NEUROGENIC LOCUS NOTCH HOMOLOG PROTEIN 1-RELATED"/>
    <property type="match status" value="1"/>
</dbReference>
<feature type="domain" description="Fibronectin type-III" evidence="11">
    <location>
        <begin position="228"/>
        <end position="327"/>
    </location>
</feature>
<evidence type="ECO:0000256" key="3">
    <source>
        <dbReference type="ARBA" id="ARBA00022737"/>
    </source>
</evidence>
<dbReference type="FunFam" id="1.10.533.10:FF:000095">
    <property type="entry name" value="Predicted protein"/>
    <property type="match status" value="1"/>
</dbReference>
<evidence type="ECO:0000256" key="7">
    <source>
        <dbReference type="SAM" id="Coils"/>
    </source>
</evidence>
<dbReference type="KEGG" id="bfo:118416409"/>
<keyword evidence="4 6" id="KW-1015">Disulfide bond</keyword>
<evidence type="ECO:0000256" key="1">
    <source>
        <dbReference type="ARBA" id="ARBA00022536"/>
    </source>
</evidence>
<dbReference type="RefSeq" id="XP_035677399.1">
    <property type="nucleotide sequence ID" value="XM_035821506.1"/>
</dbReference>
<dbReference type="SMART" id="SM00005">
    <property type="entry name" value="DEATH"/>
    <property type="match status" value="1"/>
</dbReference>
<dbReference type="PROSITE" id="PS00010">
    <property type="entry name" value="ASX_HYDROXYL"/>
    <property type="match status" value="3"/>
</dbReference>
<dbReference type="PRINTS" id="PR00010">
    <property type="entry name" value="EGFBLOOD"/>
</dbReference>
<dbReference type="GO" id="GO:0005509">
    <property type="term" value="F:calcium ion binding"/>
    <property type="evidence" value="ECO:0007669"/>
    <property type="project" value="InterPro"/>
</dbReference>
<keyword evidence="5" id="KW-0325">Glycoprotein</keyword>
<dbReference type="AlphaFoldDB" id="A0A9J7L8P5"/>
<protein>
    <submittedName>
        <fullName evidence="13">Uncharacterized protein LOC118416409</fullName>
    </submittedName>
</protein>
<evidence type="ECO:0000256" key="4">
    <source>
        <dbReference type="ARBA" id="ARBA00023157"/>
    </source>
</evidence>
<dbReference type="InterPro" id="IPR001881">
    <property type="entry name" value="EGF-like_Ca-bd_dom"/>
</dbReference>
<sequence>MSKTNIDECASNPCNNGGTCTDGVNGYTCDCAAGYAGDDCKTDIDECASDPCNNGGTCTDGVNGYTCDCAEGYVGDTCNCETDIDECASNPCNNGGTCTDGVNSYTCDCAEGYTGDNCETGVVRKYFYFIKEEVSSDWKDLAYQLGVKQADINNIAGKKQDDKSCCMDLLCEWLESNGARATIEVLMEALSEAKLQSIVDELKTKYPELTEQRQPVGANQAQTESMKAPEGLKALETTNDSVKLGWTKVNSNQTSGYRLEQSIAFEENWVSAQGDRKLLPATITEFTVVDLSPYKEYHFCVRSAIDRMGKLVLSERSVPLYVVAKQPYQPYRPRNLKLTDHTHASLSLTWKEPSPADDVNPACYEYVVEMCAHGNDQGVKRWTEYCRTTQCNCPINDQDNGIYRFRVSANNTENDVTSLPEEMGDPVIPIHIKTKSEWLIEVLKTFWPFSATTQPRSQESGSIIFNISCHDLEGLRDLWMNYKLGKVKKFFENLFARLARLSSVQTDTELEIRIDKEDFYSCRRHLLLTMPTSKGFRVVRLGEGDSRGTRLGLSEDYPVYCKPISHKTTCSQLDFLDPAIPVDQLGLDRDELSALPCLNRQVHCSSLPGLDLAVVREDLSYKQGDSSKLRAAVRASREKSQRLEVQLHAAKTQLETGRQETKALKKGVAKMTEEREKAQKIILEHKIEIEQLQETNKNWEEGMQRSRQQTEALMLNLSREVTRLTKEKEKAQRILQEQKIEIQHLQENNKSMTATIEELLHAKHTAKGESGEQVHGRKEGLGSEKGRKGEQEKGAYTGETGPWKKEESDIEPPSTSQPKKTVPRGEEDAEARKQVKADPDGAGPSGSGEMDQEPQTSHSAGVN</sequence>
<organism evidence="12 13">
    <name type="scientific">Branchiostoma floridae</name>
    <name type="common">Florida lancelet</name>
    <name type="synonym">Amphioxus</name>
    <dbReference type="NCBI Taxonomy" id="7739"/>
    <lineage>
        <taxon>Eukaryota</taxon>
        <taxon>Metazoa</taxon>
        <taxon>Chordata</taxon>
        <taxon>Cephalochordata</taxon>
        <taxon>Leptocardii</taxon>
        <taxon>Amphioxiformes</taxon>
        <taxon>Branchiostomatidae</taxon>
        <taxon>Branchiostoma</taxon>
    </lineage>
</organism>
<evidence type="ECO:0000256" key="6">
    <source>
        <dbReference type="PROSITE-ProRule" id="PRU00076"/>
    </source>
</evidence>
<dbReference type="InterPro" id="IPR013783">
    <property type="entry name" value="Ig-like_fold"/>
</dbReference>
<keyword evidence="3" id="KW-0677">Repeat</keyword>
<feature type="domain" description="Death" evidence="9">
    <location>
        <begin position="123"/>
        <end position="206"/>
    </location>
</feature>
<dbReference type="CDD" id="cd00054">
    <property type="entry name" value="EGF_CA"/>
    <property type="match status" value="3"/>
</dbReference>
<name>A0A9J7L8P5_BRAFL</name>
<dbReference type="InterPro" id="IPR018097">
    <property type="entry name" value="EGF_Ca-bd_CS"/>
</dbReference>
<dbReference type="SUPFAM" id="SSF57184">
    <property type="entry name" value="Growth factor receptor domain"/>
    <property type="match status" value="1"/>
</dbReference>
<evidence type="ECO:0000256" key="2">
    <source>
        <dbReference type="ARBA" id="ARBA00022729"/>
    </source>
</evidence>
<dbReference type="SMART" id="SM00179">
    <property type="entry name" value="EGF_CA"/>
    <property type="match status" value="3"/>
</dbReference>
<dbReference type="InterPro" id="IPR036116">
    <property type="entry name" value="FN3_sf"/>
</dbReference>
<evidence type="ECO:0000259" key="9">
    <source>
        <dbReference type="PROSITE" id="PS50017"/>
    </source>
</evidence>
<dbReference type="Pfam" id="PF00531">
    <property type="entry name" value="Death"/>
    <property type="match status" value="1"/>
</dbReference>
<evidence type="ECO:0000256" key="8">
    <source>
        <dbReference type="SAM" id="MobiDB-lite"/>
    </source>
</evidence>
<dbReference type="PROSITE" id="PS50017">
    <property type="entry name" value="DEATH_DOMAIN"/>
    <property type="match status" value="1"/>
</dbReference>
<feature type="disulfide bond" evidence="6">
    <location>
        <begin position="69"/>
        <end position="78"/>
    </location>
</feature>
<comment type="caution">
    <text evidence="6">Lacks conserved residue(s) required for the propagation of feature annotation.</text>
</comment>
<dbReference type="GO" id="GO:0007219">
    <property type="term" value="P:Notch signaling pathway"/>
    <property type="evidence" value="ECO:0000318"/>
    <property type="project" value="GO_Central"/>
</dbReference>
<dbReference type="PANTHER" id="PTHR12916">
    <property type="entry name" value="CYTOCHROME C OXIDASE POLYPEPTIDE VIC-2"/>
    <property type="match status" value="1"/>
</dbReference>
<dbReference type="SUPFAM" id="SSF49265">
    <property type="entry name" value="Fibronectin type III"/>
    <property type="match status" value="1"/>
</dbReference>
<dbReference type="FunFam" id="2.10.25.10:FF:000122">
    <property type="entry name" value="Protein crumbs homolog 2"/>
    <property type="match status" value="3"/>
</dbReference>
<evidence type="ECO:0000313" key="13">
    <source>
        <dbReference type="RefSeq" id="XP_035677399.1"/>
    </source>
</evidence>
<feature type="domain" description="EGF-like" evidence="10">
    <location>
        <begin position="83"/>
        <end position="119"/>
    </location>
</feature>
<feature type="domain" description="EGF-like" evidence="10">
    <location>
        <begin position="43"/>
        <end position="79"/>
    </location>
</feature>
<dbReference type="SUPFAM" id="SSF47986">
    <property type="entry name" value="DEATH domain"/>
    <property type="match status" value="1"/>
</dbReference>
<feature type="region of interest" description="Disordered" evidence="8">
    <location>
        <begin position="765"/>
        <end position="863"/>
    </location>
</feature>
<dbReference type="InterPro" id="IPR003961">
    <property type="entry name" value="FN3_dom"/>
</dbReference>
<dbReference type="InterPro" id="IPR000152">
    <property type="entry name" value="EGF-type_Asp/Asn_hydroxyl_site"/>
</dbReference>
<dbReference type="PROSITE" id="PS01187">
    <property type="entry name" value="EGF_CA"/>
    <property type="match status" value="3"/>
</dbReference>
<dbReference type="Gene3D" id="1.10.533.10">
    <property type="entry name" value="Death Domain, Fas"/>
    <property type="match status" value="1"/>
</dbReference>
<dbReference type="Gene3D" id="2.60.40.10">
    <property type="entry name" value="Immunoglobulins"/>
    <property type="match status" value="2"/>
</dbReference>
<dbReference type="OrthoDB" id="6234674at2759"/>
<proteinExistence type="predicted"/>
<dbReference type="GO" id="GO:0005112">
    <property type="term" value="F:Notch binding"/>
    <property type="evidence" value="ECO:0000318"/>
    <property type="project" value="GO_Central"/>
</dbReference>
<dbReference type="CDD" id="cd01670">
    <property type="entry name" value="Death"/>
    <property type="match status" value="1"/>
</dbReference>
<keyword evidence="1 6" id="KW-0245">EGF-like domain</keyword>
<evidence type="ECO:0000259" key="11">
    <source>
        <dbReference type="PROSITE" id="PS50853"/>
    </source>
</evidence>
<dbReference type="InterPro" id="IPR009030">
    <property type="entry name" value="Growth_fac_rcpt_cys_sf"/>
</dbReference>
<keyword evidence="2" id="KW-0732">Signal</keyword>
<accession>A0A9J7L8P5</accession>
<dbReference type="PROSITE" id="PS01186">
    <property type="entry name" value="EGF_2"/>
    <property type="match status" value="2"/>
</dbReference>
<dbReference type="Proteomes" id="UP000001554">
    <property type="component" value="Chromosome 5"/>
</dbReference>
<dbReference type="SMART" id="SM00181">
    <property type="entry name" value="EGF"/>
    <property type="match status" value="3"/>
</dbReference>
<feature type="disulfide bond" evidence="6">
    <location>
        <begin position="31"/>
        <end position="40"/>
    </location>
</feature>
<feature type="compositionally biased region" description="Basic and acidic residues" evidence="8">
    <location>
        <begin position="765"/>
        <end position="793"/>
    </location>
</feature>
<keyword evidence="12" id="KW-1185">Reference proteome</keyword>
<feature type="compositionally biased region" description="Polar residues" evidence="8">
    <location>
        <begin position="853"/>
        <end position="863"/>
    </location>
</feature>
<dbReference type="OMA" id="RESCMEM"/>
<gene>
    <name evidence="13" type="primary">LOC118416409</name>
</gene>